<feature type="domain" description="Aminotransferase class I/classII large" evidence="2">
    <location>
        <begin position="72"/>
        <end position="445"/>
    </location>
</feature>
<reference evidence="3 4" key="1">
    <citation type="submission" date="2024-10" db="EMBL/GenBank/DDBJ databases">
        <title>Updated reference genomes for cyclostephanoid diatoms.</title>
        <authorList>
            <person name="Roberts W.R."/>
            <person name="Alverson A.J."/>
        </authorList>
    </citation>
    <scope>NUCLEOTIDE SEQUENCE [LARGE SCALE GENOMIC DNA]</scope>
    <source>
        <strain evidence="3 4">AJA232-27</strain>
    </source>
</reference>
<evidence type="ECO:0000313" key="4">
    <source>
        <dbReference type="Proteomes" id="UP001530293"/>
    </source>
</evidence>
<comment type="caution">
    <text evidence="3">The sequence shown here is derived from an EMBL/GenBank/DDBJ whole genome shotgun (WGS) entry which is preliminary data.</text>
</comment>
<evidence type="ECO:0000256" key="1">
    <source>
        <dbReference type="SAM" id="MobiDB-lite"/>
    </source>
</evidence>
<evidence type="ECO:0000313" key="3">
    <source>
        <dbReference type="EMBL" id="KAL3761288.1"/>
    </source>
</evidence>
<dbReference type="PANTHER" id="PTHR42858:SF1">
    <property type="entry name" value="LD15494P"/>
    <property type="match status" value="1"/>
</dbReference>
<protein>
    <recommendedName>
        <fullName evidence="2">Aminotransferase class I/classII large domain-containing protein</fullName>
    </recommendedName>
</protein>
<sequence length="465" mass="52157">MTIIDPPTTTTSLKMSDNHESPPPPSSSIERQQKVVRYDLYRGHPNMHLLPHSEMKTIMSALVNDTSWHKSLNYGANAGDKRLIIALRAFLDRRTCNDDRGDIINIESTTTTTNRELFITNGVSHGLELICATCTQPGDEVWVERPTYFLAPQIFKSNGLIVKALPMMSDRIDGHGDIGCVDIDRLKHSVEEEGQPPPKMMYIIPSYHNPTGRTMTWEERKRLALFAIRHGVILVADEVYHLLDWGTKSLEHHLNSTVLNIQRPCGMVHFNALMQNATQNPTINSAGKIGCCVSVSSFTKIWAPGRLKEYGYIDSQGGVAPFMGTMMRHAIESNLLDTYLDQLRVEYAERCALMCDILKDEPRISIPSLNSPVKRQGGYFIWVQFPSGFSSDDFLTYSIENYGVKFMAGGKCDPFAEGDDTSGRCIRSCARLCIADLDREELASATATFLLAFRSYMELVQPQCT</sequence>
<keyword evidence="4" id="KW-1185">Reference proteome</keyword>
<feature type="region of interest" description="Disordered" evidence="1">
    <location>
        <begin position="1"/>
        <end position="30"/>
    </location>
</feature>
<accession>A0ABD3MEI5</accession>
<dbReference type="InterPro" id="IPR004839">
    <property type="entry name" value="Aminotransferase_I/II_large"/>
</dbReference>
<dbReference type="Gene3D" id="3.90.1150.10">
    <property type="entry name" value="Aspartate Aminotransferase, domain 1"/>
    <property type="match status" value="2"/>
</dbReference>
<dbReference type="AlphaFoldDB" id="A0ABD3MEI5"/>
<name>A0ABD3MEI5_9STRA</name>
<dbReference type="InterPro" id="IPR015424">
    <property type="entry name" value="PyrdxlP-dep_Trfase"/>
</dbReference>
<gene>
    <name evidence="3" type="ORF">ACHAWU_010201</name>
</gene>
<dbReference type="Gene3D" id="3.40.640.10">
    <property type="entry name" value="Type I PLP-dependent aspartate aminotransferase-like (Major domain)"/>
    <property type="match status" value="1"/>
</dbReference>
<proteinExistence type="predicted"/>
<dbReference type="InterPro" id="IPR015422">
    <property type="entry name" value="PyrdxlP-dep_Trfase_small"/>
</dbReference>
<dbReference type="InterPro" id="IPR015421">
    <property type="entry name" value="PyrdxlP-dep_Trfase_major"/>
</dbReference>
<evidence type="ECO:0000259" key="2">
    <source>
        <dbReference type="Pfam" id="PF00155"/>
    </source>
</evidence>
<dbReference type="PANTHER" id="PTHR42858">
    <property type="entry name" value="AMINOTRANSFERASE"/>
    <property type="match status" value="1"/>
</dbReference>
<dbReference type="SUPFAM" id="SSF53383">
    <property type="entry name" value="PLP-dependent transferases"/>
    <property type="match status" value="1"/>
</dbReference>
<dbReference type="CDD" id="cd00609">
    <property type="entry name" value="AAT_like"/>
    <property type="match status" value="1"/>
</dbReference>
<organism evidence="3 4">
    <name type="scientific">Discostella pseudostelligera</name>
    <dbReference type="NCBI Taxonomy" id="259834"/>
    <lineage>
        <taxon>Eukaryota</taxon>
        <taxon>Sar</taxon>
        <taxon>Stramenopiles</taxon>
        <taxon>Ochrophyta</taxon>
        <taxon>Bacillariophyta</taxon>
        <taxon>Coscinodiscophyceae</taxon>
        <taxon>Thalassiosirophycidae</taxon>
        <taxon>Stephanodiscales</taxon>
        <taxon>Stephanodiscaceae</taxon>
        <taxon>Discostella</taxon>
    </lineage>
</organism>
<dbReference type="Proteomes" id="UP001530293">
    <property type="component" value="Unassembled WGS sequence"/>
</dbReference>
<dbReference type="EMBL" id="JALLBG020000152">
    <property type="protein sequence ID" value="KAL3761288.1"/>
    <property type="molecule type" value="Genomic_DNA"/>
</dbReference>
<dbReference type="Pfam" id="PF00155">
    <property type="entry name" value="Aminotran_1_2"/>
    <property type="match status" value="1"/>
</dbReference>